<dbReference type="InterPro" id="IPR018114">
    <property type="entry name" value="TRYPSIN_HIS"/>
</dbReference>
<dbReference type="GO" id="GO:0008202">
    <property type="term" value="P:steroid metabolic process"/>
    <property type="evidence" value="ECO:0007669"/>
    <property type="project" value="TreeGrafter"/>
</dbReference>
<keyword evidence="3" id="KW-1185">Reference proteome</keyword>
<dbReference type="Gene3D" id="3.40.50.720">
    <property type="entry name" value="NAD(P)-binding Rossmann-like Domain"/>
    <property type="match status" value="1"/>
</dbReference>
<dbReference type="PANTHER" id="PTHR43313">
    <property type="entry name" value="SHORT-CHAIN DEHYDROGENASE/REDUCTASE FAMILY 9C"/>
    <property type="match status" value="1"/>
</dbReference>
<dbReference type="InterPro" id="IPR009003">
    <property type="entry name" value="Peptidase_S1_PA"/>
</dbReference>
<dbReference type="SUPFAM" id="SSF51735">
    <property type="entry name" value="NAD(P)-binding Rossmann-fold domains"/>
    <property type="match status" value="1"/>
</dbReference>
<evidence type="ECO:0000313" key="3">
    <source>
        <dbReference type="Proteomes" id="UP000095281"/>
    </source>
</evidence>
<dbReference type="SUPFAM" id="SSF50494">
    <property type="entry name" value="Trypsin-like serine proteases"/>
    <property type="match status" value="1"/>
</dbReference>
<dbReference type="GO" id="GO:0004252">
    <property type="term" value="F:serine-type endopeptidase activity"/>
    <property type="evidence" value="ECO:0007669"/>
    <property type="project" value="InterPro"/>
</dbReference>
<dbReference type="WBParaSite" id="MhA1_Contig2444.frz3.gene1">
    <property type="protein sequence ID" value="MhA1_Contig2444.frz3.gene1"/>
    <property type="gene ID" value="MhA1_Contig2444.frz3.gene1"/>
</dbReference>
<dbReference type="SMART" id="SM00020">
    <property type="entry name" value="Tryp_SPc"/>
    <property type="match status" value="1"/>
</dbReference>
<dbReference type="Pfam" id="PF00089">
    <property type="entry name" value="Trypsin"/>
    <property type="match status" value="1"/>
</dbReference>
<dbReference type="GO" id="GO:0016491">
    <property type="term" value="F:oxidoreductase activity"/>
    <property type="evidence" value="ECO:0007669"/>
    <property type="project" value="UniProtKB-KW"/>
</dbReference>
<sequence>MIILISSIFIIFIFFAFRGIIRRIKVNNLEQKSVLITGCDSGFGFDLALKCFKKGLCVFAACFSEEGMKALEKEASNQKEKTNGILHLFQMDVRNEKSVANGLKFLESKLPNNTGIHALVNNAGIVGNTAWDDWLIPDDYQQVWEVNTMGMIRVTQTFKRLLKLEKGSRVVFMASTCARVALPTLGPYNVSKHAIEAYADTIRSELLLFGVKVCILEPGFFKTPLTSVEKNLAMFEKLWLRASENVKNDYGQQLYEFSKKRLLFLIDPKNLSSKTELVVNAYWHAISKEWPKRRYQIGNDFNFFFLPFAFLPADIQDIFYKLALLIVRIPKPQLLINLNKFNEVYRGDDIINDEHLPWMAFLLGHAVCTGSVIGRQYVLSAGHCVHAGNGRPIPAESLVVFVGSANLSQATPVNVERIILRSEYNDRIDDQIGSVTTHDMAILKLATPLNLSETLWPICLSRNSAAMAVTTVETKVLVAGWGNTKPHCDSSIIWKITHPKIPEQLQYGRVILDD</sequence>
<reference evidence="4" key="1">
    <citation type="submission" date="2016-11" db="UniProtKB">
        <authorList>
            <consortium name="WormBaseParasite"/>
        </authorList>
    </citation>
    <scope>IDENTIFICATION</scope>
</reference>
<evidence type="ECO:0000259" key="2">
    <source>
        <dbReference type="PROSITE" id="PS50240"/>
    </source>
</evidence>
<dbReference type="PRINTS" id="PR00081">
    <property type="entry name" value="GDHRDH"/>
</dbReference>
<dbReference type="InterPro" id="IPR001254">
    <property type="entry name" value="Trypsin_dom"/>
</dbReference>
<dbReference type="InterPro" id="IPR036291">
    <property type="entry name" value="NAD(P)-bd_dom_sf"/>
</dbReference>
<dbReference type="PROSITE" id="PS00134">
    <property type="entry name" value="TRYPSIN_HIS"/>
    <property type="match status" value="1"/>
</dbReference>
<dbReference type="PROSITE" id="PS50240">
    <property type="entry name" value="TRYPSIN_DOM"/>
    <property type="match status" value="1"/>
</dbReference>
<dbReference type="Pfam" id="PF00106">
    <property type="entry name" value="adh_short"/>
    <property type="match status" value="1"/>
</dbReference>
<dbReference type="Proteomes" id="UP000095281">
    <property type="component" value="Unplaced"/>
</dbReference>
<accession>A0A1I8BGY9</accession>
<dbReference type="PROSITE" id="PS00061">
    <property type="entry name" value="ADH_SHORT"/>
    <property type="match status" value="1"/>
</dbReference>
<name>A0A1I8BGY9_MELHA</name>
<keyword evidence="1" id="KW-0560">Oxidoreductase</keyword>
<dbReference type="InterPro" id="IPR002347">
    <property type="entry name" value="SDR_fam"/>
</dbReference>
<protein>
    <submittedName>
        <fullName evidence="4">Peptidase S1 domain-containing protein</fullName>
    </submittedName>
</protein>
<dbReference type="PANTHER" id="PTHR43313:SF7">
    <property type="entry name" value="17-BETA-HYDROXYSTEROID DEHYDROGENASE TYPE 6"/>
    <property type="match status" value="1"/>
</dbReference>
<feature type="domain" description="Peptidase S1" evidence="2">
    <location>
        <begin position="344"/>
        <end position="514"/>
    </location>
</feature>
<dbReference type="InterPro" id="IPR043504">
    <property type="entry name" value="Peptidase_S1_PA_chymotrypsin"/>
</dbReference>
<dbReference type="OMA" id="WHAISKE"/>
<dbReference type="GO" id="GO:0006508">
    <property type="term" value="P:proteolysis"/>
    <property type="evidence" value="ECO:0007669"/>
    <property type="project" value="InterPro"/>
</dbReference>
<dbReference type="AlphaFoldDB" id="A0A1I8BGY9"/>
<dbReference type="InterPro" id="IPR020904">
    <property type="entry name" value="Sc_DH/Rdtase_CS"/>
</dbReference>
<evidence type="ECO:0000256" key="1">
    <source>
        <dbReference type="ARBA" id="ARBA00023002"/>
    </source>
</evidence>
<dbReference type="Gene3D" id="2.40.10.10">
    <property type="entry name" value="Trypsin-like serine proteases"/>
    <property type="match status" value="1"/>
</dbReference>
<proteinExistence type="predicted"/>
<evidence type="ECO:0000313" key="4">
    <source>
        <dbReference type="WBParaSite" id="MhA1_Contig2444.frz3.gene1"/>
    </source>
</evidence>
<organism evidence="3 4">
    <name type="scientific">Meloidogyne hapla</name>
    <name type="common">Root-knot nematode worm</name>
    <dbReference type="NCBI Taxonomy" id="6305"/>
    <lineage>
        <taxon>Eukaryota</taxon>
        <taxon>Metazoa</taxon>
        <taxon>Ecdysozoa</taxon>
        <taxon>Nematoda</taxon>
        <taxon>Chromadorea</taxon>
        <taxon>Rhabditida</taxon>
        <taxon>Tylenchina</taxon>
        <taxon>Tylenchomorpha</taxon>
        <taxon>Tylenchoidea</taxon>
        <taxon>Meloidogynidae</taxon>
        <taxon>Meloidogyninae</taxon>
        <taxon>Meloidogyne</taxon>
    </lineage>
</organism>